<keyword evidence="2" id="KW-1185">Reference proteome</keyword>
<comment type="caution">
    <text evidence="1">The sequence shown here is derived from an EMBL/GenBank/DDBJ whole genome shotgun (WGS) entry which is preliminary data.</text>
</comment>
<name>A0AAD8KA59_TARER</name>
<accession>A0AAD8KA59</accession>
<organism evidence="1 2">
    <name type="scientific">Tagetes erecta</name>
    <name type="common">African marigold</name>
    <dbReference type="NCBI Taxonomy" id="13708"/>
    <lineage>
        <taxon>Eukaryota</taxon>
        <taxon>Viridiplantae</taxon>
        <taxon>Streptophyta</taxon>
        <taxon>Embryophyta</taxon>
        <taxon>Tracheophyta</taxon>
        <taxon>Spermatophyta</taxon>
        <taxon>Magnoliopsida</taxon>
        <taxon>eudicotyledons</taxon>
        <taxon>Gunneridae</taxon>
        <taxon>Pentapetalae</taxon>
        <taxon>asterids</taxon>
        <taxon>campanulids</taxon>
        <taxon>Asterales</taxon>
        <taxon>Asteraceae</taxon>
        <taxon>Asteroideae</taxon>
        <taxon>Heliantheae alliance</taxon>
        <taxon>Tageteae</taxon>
        <taxon>Tagetes</taxon>
    </lineage>
</organism>
<gene>
    <name evidence="1" type="ORF">QVD17_28325</name>
</gene>
<dbReference type="EMBL" id="JAUHHV010000007">
    <property type="protein sequence ID" value="KAK1419165.1"/>
    <property type="molecule type" value="Genomic_DNA"/>
</dbReference>
<reference evidence="1" key="1">
    <citation type="journal article" date="2023" name="bioRxiv">
        <title>Improved chromosome-level genome assembly for marigold (Tagetes erecta).</title>
        <authorList>
            <person name="Jiang F."/>
            <person name="Yuan L."/>
            <person name="Wang S."/>
            <person name="Wang H."/>
            <person name="Xu D."/>
            <person name="Wang A."/>
            <person name="Fan W."/>
        </authorList>
    </citation>
    <scope>NUCLEOTIDE SEQUENCE</scope>
    <source>
        <strain evidence="1">WSJ</strain>
        <tissue evidence="1">Leaf</tissue>
    </source>
</reference>
<dbReference type="Proteomes" id="UP001229421">
    <property type="component" value="Unassembled WGS sequence"/>
</dbReference>
<proteinExistence type="predicted"/>
<dbReference type="AlphaFoldDB" id="A0AAD8KA59"/>
<evidence type="ECO:0000313" key="2">
    <source>
        <dbReference type="Proteomes" id="UP001229421"/>
    </source>
</evidence>
<sequence length="121" mass="13687">MSSDLQFRLPEIQLSSLKLNLPPPPQFQLPFPPVTFVTFHSDQRQIQAITERLRGHLQLEASLQARNHAWNQDLRSMVNPACHPSGAQTLRHKQPATFFFLSDTNTQIGGNKGCAGDNRKR</sequence>
<evidence type="ECO:0000313" key="1">
    <source>
        <dbReference type="EMBL" id="KAK1419165.1"/>
    </source>
</evidence>
<protein>
    <submittedName>
        <fullName evidence="1">Uncharacterized protein</fullName>
    </submittedName>
</protein>